<keyword evidence="2" id="KW-1185">Reference proteome</keyword>
<reference evidence="1" key="1">
    <citation type="submission" date="2021-06" db="EMBL/GenBank/DDBJ databases">
        <authorList>
            <person name="Kallberg Y."/>
            <person name="Tangrot J."/>
            <person name="Rosling A."/>
        </authorList>
    </citation>
    <scope>NUCLEOTIDE SEQUENCE</scope>
    <source>
        <strain evidence="1">CL356</strain>
    </source>
</reference>
<evidence type="ECO:0000313" key="2">
    <source>
        <dbReference type="Proteomes" id="UP000789525"/>
    </source>
</evidence>
<gene>
    <name evidence="1" type="ORF">ACOLOM_LOCUS14357</name>
</gene>
<protein>
    <submittedName>
        <fullName evidence="1">3700_t:CDS:1</fullName>
    </submittedName>
</protein>
<sequence>VKSKDPLTIAKIWWEWLDECHHILDQKQDDPQIGDYDWAVLEPVFLHAARIRGVYGQHR</sequence>
<proteinExistence type="predicted"/>
<organism evidence="1 2">
    <name type="scientific">Acaulospora colombiana</name>
    <dbReference type="NCBI Taxonomy" id="27376"/>
    <lineage>
        <taxon>Eukaryota</taxon>
        <taxon>Fungi</taxon>
        <taxon>Fungi incertae sedis</taxon>
        <taxon>Mucoromycota</taxon>
        <taxon>Glomeromycotina</taxon>
        <taxon>Glomeromycetes</taxon>
        <taxon>Diversisporales</taxon>
        <taxon>Acaulosporaceae</taxon>
        <taxon>Acaulospora</taxon>
    </lineage>
</organism>
<dbReference type="Proteomes" id="UP000789525">
    <property type="component" value="Unassembled WGS sequence"/>
</dbReference>
<comment type="caution">
    <text evidence="1">The sequence shown here is derived from an EMBL/GenBank/DDBJ whole genome shotgun (WGS) entry which is preliminary data.</text>
</comment>
<feature type="non-terminal residue" evidence="1">
    <location>
        <position position="1"/>
    </location>
</feature>
<evidence type="ECO:0000313" key="1">
    <source>
        <dbReference type="EMBL" id="CAG8781926.1"/>
    </source>
</evidence>
<dbReference type="EMBL" id="CAJVPT010072545">
    <property type="protein sequence ID" value="CAG8781926.1"/>
    <property type="molecule type" value="Genomic_DNA"/>
</dbReference>
<accession>A0ACA9R9Q6</accession>
<name>A0ACA9R9Q6_9GLOM</name>